<evidence type="ECO:0000313" key="3">
    <source>
        <dbReference type="Proteomes" id="UP000664203"/>
    </source>
</evidence>
<evidence type="ECO:0000256" key="1">
    <source>
        <dbReference type="SAM" id="MobiDB-lite"/>
    </source>
</evidence>
<keyword evidence="3" id="KW-1185">Reference proteome</keyword>
<gene>
    <name evidence="2" type="ORF">ALECFALPRED_005829</name>
</gene>
<name>A0A8H3FZU4_9LECA</name>
<feature type="region of interest" description="Disordered" evidence="1">
    <location>
        <begin position="547"/>
        <end position="687"/>
    </location>
</feature>
<comment type="caution">
    <text evidence="2">The sequence shown here is derived from an EMBL/GenBank/DDBJ whole genome shotgun (WGS) entry which is preliminary data.</text>
</comment>
<proteinExistence type="predicted"/>
<dbReference type="Proteomes" id="UP000664203">
    <property type="component" value="Unassembled WGS sequence"/>
</dbReference>
<feature type="compositionally biased region" description="Basic and acidic residues" evidence="1">
    <location>
        <begin position="323"/>
        <end position="334"/>
    </location>
</feature>
<protein>
    <submittedName>
        <fullName evidence="2">Uncharacterized protein</fullName>
    </submittedName>
</protein>
<sequence>MAANPYISPYTVDERLHRSVMAAQLHNHTIHEVHQRDFRRSRPFKHVAFKPDFNEDSFSGALGTITVVIEGLCFEGAEGWTEVQMLMPERRRLSSQLFGAPSVAPILFGNDRATLSLYNPLENLEEMLKTFLDRVEAWANKPKYFKEVTLPFIIHTIENSTSEASTAEKLREDLTFVGPIDMVYVKSFDSLSQSMQEPILELRSLGEFIASILQEGDEISPHGTPKKPTLSKSSLSRPSSHFGKILNPVAEEAGSSQPVETKGASRPPSSSPYLNTILSPEPATQAFTGGHLEAENTHGGVSTGFEDLLEAAGYISGSNKKSPSPEREPERESTIDPPYPDSPSYSPPPSPSISVDTLIKPFSVPWIKVEEPSQDVSSSILLQPSSLHNIKPSLAPPGTPHWKIDLSERKGHPVHILHVGPRELDILAKCLTLVQKATLKGEECMRVIIEMKVLATEMEPEYNQWDEFCTDLEDNVSIDKREAREKMQEELANAKVDDDKGKGKEKASVVHSADAYGADAYAGKDWFGTADSSDYGRIGPQAAQGAFGYRKFDPPFTAQPARRGSATRIDPDETEDEDDRGAPRDFGMGSPMSDSHRSSGTEGIEEVTNFEEAFAGDEQELDQEMLDVGEDEEDGAEQAELTEEEADKGQRSGNDDHDDVDDDDEGNAGKKGLQSGGRAIGLYGELL</sequence>
<feature type="compositionally biased region" description="Low complexity" evidence="1">
    <location>
        <begin position="226"/>
        <end position="240"/>
    </location>
</feature>
<feature type="compositionally biased region" description="Polar residues" evidence="1">
    <location>
        <begin position="267"/>
        <end position="277"/>
    </location>
</feature>
<dbReference type="AlphaFoldDB" id="A0A8H3FZU4"/>
<dbReference type="EMBL" id="CAJPDR010000368">
    <property type="protein sequence ID" value="CAF9934032.1"/>
    <property type="molecule type" value="Genomic_DNA"/>
</dbReference>
<feature type="region of interest" description="Disordered" evidence="1">
    <location>
        <begin position="216"/>
        <end position="277"/>
    </location>
</feature>
<organism evidence="2 3">
    <name type="scientific">Alectoria fallacina</name>
    <dbReference type="NCBI Taxonomy" id="1903189"/>
    <lineage>
        <taxon>Eukaryota</taxon>
        <taxon>Fungi</taxon>
        <taxon>Dikarya</taxon>
        <taxon>Ascomycota</taxon>
        <taxon>Pezizomycotina</taxon>
        <taxon>Lecanoromycetes</taxon>
        <taxon>OSLEUM clade</taxon>
        <taxon>Lecanoromycetidae</taxon>
        <taxon>Lecanorales</taxon>
        <taxon>Lecanorineae</taxon>
        <taxon>Parmeliaceae</taxon>
        <taxon>Alectoria</taxon>
    </lineage>
</organism>
<feature type="compositionally biased region" description="Pro residues" evidence="1">
    <location>
        <begin position="337"/>
        <end position="351"/>
    </location>
</feature>
<feature type="compositionally biased region" description="Acidic residues" evidence="1">
    <location>
        <begin position="603"/>
        <end position="646"/>
    </location>
</feature>
<evidence type="ECO:0000313" key="2">
    <source>
        <dbReference type="EMBL" id="CAF9934032.1"/>
    </source>
</evidence>
<accession>A0A8H3FZU4</accession>
<feature type="compositionally biased region" description="Acidic residues" evidence="1">
    <location>
        <begin position="656"/>
        <end position="666"/>
    </location>
</feature>
<reference evidence="2" key="1">
    <citation type="submission" date="2021-03" db="EMBL/GenBank/DDBJ databases">
        <authorList>
            <person name="Tagirdzhanova G."/>
        </authorList>
    </citation>
    <scope>NUCLEOTIDE SEQUENCE</scope>
</reference>
<dbReference type="OrthoDB" id="5376046at2759"/>
<feature type="region of interest" description="Disordered" evidence="1">
    <location>
        <begin position="315"/>
        <end position="352"/>
    </location>
</feature>